<name>A0A7V5HYL1_UNCAE</name>
<dbReference type="InterPro" id="IPR050218">
    <property type="entry name" value="LptD"/>
</dbReference>
<evidence type="ECO:0000256" key="1">
    <source>
        <dbReference type="SAM" id="Phobius"/>
    </source>
</evidence>
<dbReference type="PANTHER" id="PTHR30189:SF1">
    <property type="entry name" value="LPS-ASSEMBLY PROTEIN LPTD"/>
    <property type="match status" value="1"/>
</dbReference>
<keyword evidence="1" id="KW-0472">Membrane</keyword>
<evidence type="ECO:0000313" key="2">
    <source>
        <dbReference type="EMBL" id="HHF98304.1"/>
    </source>
</evidence>
<keyword evidence="1" id="KW-0812">Transmembrane</keyword>
<protein>
    <submittedName>
        <fullName evidence="2">LPS-assembly protein LptD</fullName>
    </submittedName>
</protein>
<reference evidence="2" key="1">
    <citation type="journal article" date="2020" name="mSystems">
        <title>Genome- and Community-Level Interaction Insights into Carbon Utilization and Element Cycling Functions of Hydrothermarchaeota in Hydrothermal Sediment.</title>
        <authorList>
            <person name="Zhou Z."/>
            <person name="Liu Y."/>
            <person name="Xu W."/>
            <person name="Pan J."/>
            <person name="Luo Z.H."/>
            <person name="Li M."/>
        </authorList>
    </citation>
    <scope>NUCLEOTIDE SEQUENCE [LARGE SCALE GENOMIC DNA]</scope>
    <source>
        <strain evidence="2">HyVt-92</strain>
    </source>
</reference>
<dbReference type="EMBL" id="DRTT01000072">
    <property type="protein sequence ID" value="HHF98304.1"/>
    <property type="molecule type" value="Genomic_DNA"/>
</dbReference>
<dbReference type="Proteomes" id="UP000886070">
    <property type="component" value="Unassembled WGS sequence"/>
</dbReference>
<comment type="caution">
    <text evidence="2">The sequence shown here is derived from an EMBL/GenBank/DDBJ whole genome shotgun (WGS) entry which is preliminary data.</text>
</comment>
<accession>A0A7V5HYL1</accession>
<proteinExistence type="predicted"/>
<dbReference type="GO" id="GO:1990351">
    <property type="term" value="C:transporter complex"/>
    <property type="evidence" value="ECO:0007669"/>
    <property type="project" value="TreeGrafter"/>
</dbReference>
<dbReference type="AlphaFoldDB" id="A0A7V5HYL1"/>
<gene>
    <name evidence="2" type="ORF">ENL39_02320</name>
</gene>
<organism evidence="2">
    <name type="scientific">Aerophobetes bacterium</name>
    <dbReference type="NCBI Taxonomy" id="2030807"/>
    <lineage>
        <taxon>Bacteria</taxon>
        <taxon>Candidatus Aerophobota</taxon>
    </lineage>
</organism>
<sequence>MEKNLNFRFSILEMKKVSKGVGVFLFFCLFIFSFFALGKDKVEIQLREVLIQAEKINVNLEKEEIEGWGNISLELYPYKIRGEALRFNLKDEKGYILKPEGREGPFIFKGKMAFLSPSRINVERGYFTTCDLPSPHYHIKAKKIEFYVGEKVIVRDAFFYLGSVPLFWSPLYVYYLKKKNRVMLPDVGYSKVAGGYVKAGYIFYPFKDTEGVFRLEYRKKKGWATGLELNYSSGKKEGDASLYCFKEKDAEALRGIVRVKYFHFIPTSSLLKLNIDYLSDKDILDEYFSNLPFEERQIFPSFFALDLRKGEKRFFLQIQKRFNDFDDYYDILPRLKLNLLHPSVSFKGLYVKADTEFANFLGDDSHIKRLFSSLDFSYPLTFLRYVKFEPNLGLDFFLYEEDKSQKFNVVNYQELKFSLSFKGKTKNLSHLFSPTFKYFRLKNSSVDFPLLDWREEEAEDRELFEVYLQNSFFWKDTPLFYLNLEAGYDFLASSQKFKPVRIFLDIPFQEGRFYSEFLYDFYKEVFSYFKSGVSASREHFQISVDYVDDKSASKEFVAGTLLFDVGKNFSVGTDVAYDLKLGRAEKLGYNLDLKMHCLGLRLNIKEKPEVEWSAFFYITALPF</sequence>
<dbReference type="PANTHER" id="PTHR30189">
    <property type="entry name" value="LPS-ASSEMBLY PROTEIN"/>
    <property type="match status" value="1"/>
</dbReference>
<feature type="transmembrane region" description="Helical" evidence="1">
    <location>
        <begin position="157"/>
        <end position="175"/>
    </location>
</feature>
<keyword evidence="1" id="KW-1133">Transmembrane helix</keyword>
<dbReference type="GO" id="GO:0009279">
    <property type="term" value="C:cell outer membrane"/>
    <property type="evidence" value="ECO:0007669"/>
    <property type="project" value="TreeGrafter"/>
</dbReference>
<feature type="transmembrane region" description="Helical" evidence="1">
    <location>
        <begin position="21"/>
        <end position="38"/>
    </location>
</feature>